<dbReference type="PANTHER" id="PTHR31623:SF122">
    <property type="entry name" value="HXXXD-TYPE ACYL-TRANSFERASE FAMILY PROTEIN"/>
    <property type="match status" value="1"/>
</dbReference>
<protein>
    <submittedName>
        <fullName evidence="4">Transferase</fullName>
    </submittedName>
</protein>
<dbReference type="Pfam" id="PF02458">
    <property type="entry name" value="Transferase"/>
    <property type="match status" value="1"/>
</dbReference>
<evidence type="ECO:0000256" key="3">
    <source>
        <dbReference type="ARBA" id="ARBA00023315"/>
    </source>
</evidence>
<accession>A0A2P5C9S9</accession>
<dbReference type="OrthoDB" id="1932220at2759"/>
<organism evidence="4 5">
    <name type="scientific">Parasponia andersonii</name>
    <name type="common">Sponia andersonii</name>
    <dbReference type="NCBI Taxonomy" id="3476"/>
    <lineage>
        <taxon>Eukaryota</taxon>
        <taxon>Viridiplantae</taxon>
        <taxon>Streptophyta</taxon>
        <taxon>Embryophyta</taxon>
        <taxon>Tracheophyta</taxon>
        <taxon>Spermatophyta</taxon>
        <taxon>Magnoliopsida</taxon>
        <taxon>eudicotyledons</taxon>
        <taxon>Gunneridae</taxon>
        <taxon>Pentapetalae</taxon>
        <taxon>rosids</taxon>
        <taxon>fabids</taxon>
        <taxon>Rosales</taxon>
        <taxon>Cannabaceae</taxon>
        <taxon>Parasponia</taxon>
    </lineage>
</organism>
<proteinExistence type="inferred from homology"/>
<dbReference type="GO" id="GO:0016746">
    <property type="term" value="F:acyltransferase activity"/>
    <property type="evidence" value="ECO:0007669"/>
    <property type="project" value="UniProtKB-KW"/>
</dbReference>
<dbReference type="AlphaFoldDB" id="A0A2P5C9S9"/>
<gene>
    <name evidence="4" type="ORF">PanWU01x14_171230</name>
</gene>
<keyword evidence="2 4" id="KW-0808">Transferase</keyword>
<dbReference type="Gene3D" id="3.30.559.10">
    <property type="entry name" value="Chloramphenicol acetyltransferase-like domain"/>
    <property type="match status" value="2"/>
</dbReference>
<keyword evidence="5" id="KW-1185">Reference proteome</keyword>
<evidence type="ECO:0000313" key="5">
    <source>
        <dbReference type="Proteomes" id="UP000237105"/>
    </source>
</evidence>
<evidence type="ECO:0000256" key="2">
    <source>
        <dbReference type="ARBA" id="ARBA00022679"/>
    </source>
</evidence>
<evidence type="ECO:0000313" key="4">
    <source>
        <dbReference type="EMBL" id="PON57761.1"/>
    </source>
</evidence>
<evidence type="ECO:0000256" key="1">
    <source>
        <dbReference type="ARBA" id="ARBA00009861"/>
    </source>
</evidence>
<name>A0A2P5C9S9_PARAD</name>
<reference evidence="5" key="1">
    <citation type="submission" date="2016-06" db="EMBL/GenBank/DDBJ databases">
        <title>Parallel loss of symbiosis genes in relatives of nitrogen-fixing non-legume Parasponia.</title>
        <authorList>
            <person name="Van Velzen R."/>
            <person name="Holmer R."/>
            <person name="Bu F."/>
            <person name="Rutten L."/>
            <person name="Van Zeijl A."/>
            <person name="Liu W."/>
            <person name="Santuari L."/>
            <person name="Cao Q."/>
            <person name="Sharma T."/>
            <person name="Shen D."/>
            <person name="Roswanjaya Y."/>
            <person name="Wardhani T."/>
            <person name="Kalhor M.S."/>
            <person name="Jansen J."/>
            <person name="Van den Hoogen J."/>
            <person name="Gungor B."/>
            <person name="Hartog M."/>
            <person name="Hontelez J."/>
            <person name="Verver J."/>
            <person name="Yang W.-C."/>
            <person name="Schijlen E."/>
            <person name="Repin R."/>
            <person name="Schilthuizen M."/>
            <person name="Schranz E."/>
            <person name="Heidstra R."/>
            <person name="Miyata K."/>
            <person name="Fedorova E."/>
            <person name="Kohlen W."/>
            <person name="Bisseling T."/>
            <person name="Smit S."/>
            <person name="Geurts R."/>
        </authorList>
    </citation>
    <scope>NUCLEOTIDE SEQUENCE [LARGE SCALE GENOMIC DNA]</scope>
    <source>
        <strain evidence="5">cv. WU1-14</strain>
    </source>
</reference>
<comment type="caution">
    <text evidence="4">The sequence shown here is derived from an EMBL/GenBank/DDBJ whole genome shotgun (WGS) entry which is preliminary data.</text>
</comment>
<dbReference type="PANTHER" id="PTHR31623">
    <property type="entry name" value="F21J9.9"/>
    <property type="match status" value="1"/>
</dbReference>
<dbReference type="InterPro" id="IPR023213">
    <property type="entry name" value="CAT-like_dom_sf"/>
</dbReference>
<dbReference type="EMBL" id="JXTB01000156">
    <property type="protein sequence ID" value="PON57761.1"/>
    <property type="molecule type" value="Genomic_DNA"/>
</dbReference>
<dbReference type="STRING" id="3476.A0A2P5C9S9"/>
<sequence>MAEEKMKIEIIRTETIKPSSLTPLHLKMYKLSFLDQLSPPIYGRVIYFYPQSDAARVPEQRTQKLKKSLSESLSCFYPMAGRINDNTFVECSDEGAPFVEARCNGLLSTFLQNPADLSLLQLLLPTKVESPEAGTWPLMQVQATFFDRGELAVGISTSHKLTDAASMALLMTSWAKTSIGSDQTVVPVFDAASYFPQRDLSHFKLPPMEMNKLECVTKRFVFDKSRVVDLKAKAASGDAKPPTRSQAVTALISKCVMAASRSNSGVAKKFFLTQAMSLRKRAEPPLPENLFGNVLTFVSVEVNENHEAELKTLVADLRKGIEDFTVNKAIKLREDDASEVIFQDLKEAGELMGRDDRDGLIVSSFCNFQLYETVDFGWGKPIWVTIPVSTGRSNFLTLMDTKEGGVEAWVTLNKNDMALFESDPELLEFAYPSTQISIV</sequence>
<dbReference type="Proteomes" id="UP000237105">
    <property type="component" value="Unassembled WGS sequence"/>
</dbReference>
<comment type="similarity">
    <text evidence="1">Belongs to the plant acyltransferase family.</text>
</comment>
<keyword evidence="3" id="KW-0012">Acyltransferase</keyword>